<reference evidence="2 3" key="1">
    <citation type="submission" date="2015-09" db="EMBL/GenBank/DDBJ databases">
        <authorList>
            <consortium name="Pathogen Informatics"/>
        </authorList>
    </citation>
    <scope>NUCLEOTIDE SEQUENCE [LARGE SCALE GENOMIC DNA]</scope>
    <source>
        <strain evidence="2 3">2789STDY5834908</strain>
    </source>
</reference>
<evidence type="ECO:0000313" key="2">
    <source>
        <dbReference type="EMBL" id="CUQ07192.1"/>
    </source>
</evidence>
<evidence type="ECO:0000256" key="1">
    <source>
        <dbReference type="SAM" id="Phobius"/>
    </source>
</evidence>
<keyword evidence="1" id="KW-1133">Transmembrane helix</keyword>
<name>A0A174TBP6_ANAHA</name>
<keyword evidence="1" id="KW-0812">Transmembrane</keyword>
<dbReference type="Proteomes" id="UP000095564">
    <property type="component" value="Unassembled WGS sequence"/>
</dbReference>
<evidence type="ECO:0000313" key="3">
    <source>
        <dbReference type="Proteomes" id="UP000095564"/>
    </source>
</evidence>
<dbReference type="RefSeq" id="WP_274604108.1">
    <property type="nucleotide sequence ID" value="NZ_CZAU01000039.1"/>
</dbReference>
<proteinExistence type="predicted"/>
<gene>
    <name evidence="2" type="ORF">ERS852520_02970</name>
</gene>
<dbReference type="AlphaFoldDB" id="A0A174TBP6"/>
<sequence>MYLPNAKNLAKYFVTIVAGTALCSGFITVVSYAANFVISKI</sequence>
<organism evidence="2 3">
    <name type="scientific">Anaerostipes hadrus</name>
    <dbReference type="NCBI Taxonomy" id="649756"/>
    <lineage>
        <taxon>Bacteria</taxon>
        <taxon>Bacillati</taxon>
        <taxon>Bacillota</taxon>
        <taxon>Clostridia</taxon>
        <taxon>Lachnospirales</taxon>
        <taxon>Lachnospiraceae</taxon>
        <taxon>Anaerostipes</taxon>
    </lineage>
</organism>
<accession>A0A174TBP6</accession>
<keyword evidence="1" id="KW-0472">Membrane</keyword>
<feature type="transmembrane region" description="Helical" evidence="1">
    <location>
        <begin position="12"/>
        <end position="38"/>
    </location>
</feature>
<dbReference type="EMBL" id="CZAU01000039">
    <property type="protein sequence ID" value="CUQ07192.1"/>
    <property type="molecule type" value="Genomic_DNA"/>
</dbReference>
<protein>
    <submittedName>
        <fullName evidence="2">Uncharacterized protein</fullName>
    </submittedName>
</protein>